<dbReference type="InterPro" id="IPR035979">
    <property type="entry name" value="RBD_domain_sf"/>
</dbReference>
<sequence>MKKTRACSSPLANGVMVSRLCVKNLPKYVNEDRLREFFSQKGEVTDAKIMRTKDGKSRQFAFIGFRSEKEAEAALEYFNNTFMDTRKLICEVARKVGDLNLPRPWSRYSLEKSTPLSQSKDNAGVSDQVSSIKISEGQKLNANLCKSTEVNDPKLQEFLQVMQPRTKSKLWANDAIGAGDFVDKDSKIGEKDCQQSQMGQKQAARPKARTTDGSSGEPEATKKSSDSDDEDSKSQTDMDTNDANGLSVGEDDINGEEKESPLVDSDGEDVNNENPTLSVSDEKKQALETGRLFIRNLPYATTEEDLMELFSQFGDVSHMHLVVDKDTKRSKGIGYVLFSLPESAIRALEDLDNSSFQGRLLHVMPAKPQNDEKLESNHVVENKTFKQLRADQRKASEASGDTQAWNSLFMRPDTVVENIARKTGVSKSELLDRDADDLAVRIALGETHVVAETKKALSNAGINIAALEEYAHVWEIWELRQSCSPPTRTLALVIFLEAAEARSAFKCLAYKRYKQDAPLYLEWAPENIFCPTEPSACEEQKNVVGEKNVKKVLVEESLEGIPEEDIDPDRVESRSIYVKNLNFKTLDESLKLHFTNNMKNGTIKSVKVKKHLKNGKFVSMGFGFIEFDSVETATSVCKDLQGTVLDGHALSLQLCHGKRDGQVSKKGENDRSSTKLIVRNVAFEATEKDLRQLFGPFGQIKSLRLPMKFRSHRGFAFVEYVTKHEAQNAVQALANTHLYGRHLVIERAKEGQSLEELRARTAAQFTDDVSRFQRPSKRAKN</sequence>
<feature type="domain" description="RRM" evidence="4">
    <location>
        <begin position="290"/>
        <end position="368"/>
    </location>
</feature>
<dbReference type="InterPro" id="IPR003954">
    <property type="entry name" value="RRM_euk-type"/>
</dbReference>
<evidence type="ECO:0000256" key="2">
    <source>
        <dbReference type="PROSITE-ProRule" id="PRU00176"/>
    </source>
</evidence>
<dbReference type="CDD" id="cd12320">
    <property type="entry name" value="RRM6_RBM19_RRM5_MRD1"/>
    <property type="match status" value="1"/>
</dbReference>
<dbReference type="FunFam" id="3.30.70.330:FF:000738">
    <property type="entry name" value="RNA-binding motif protein 19"/>
    <property type="match status" value="1"/>
</dbReference>
<evidence type="ECO:0000259" key="4">
    <source>
        <dbReference type="PROSITE" id="PS50102"/>
    </source>
</evidence>
<dbReference type="AlphaFoldDB" id="A0A6V7PAA8"/>
<keyword evidence="1 2" id="KW-0694">RNA-binding</keyword>
<dbReference type="InterPro" id="IPR052462">
    <property type="entry name" value="SLIRP/GR-RBP-like"/>
</dbReference>
<dbReference type="InterPro" id="IPR034423">
    <property type="entry name" value="RBM19_RRM5"/>
</dbReference>
<proteinExistence type="predicted"/>
<evidence type="ECO:0000256" key="3">
    <source>
        <dbReference type="SAM" id="MobiDB-lite"/>
    </source>
</evidence>
<dbReference type="CDD" id="cd12318">
    <property type="entry name" value="RRM5_RBM19_like"/>
    <property type="match status" value="1"/>
</dbReference>
<dbReference type="EMBL" id="LR862146">
    <property type="protein sequence ID" value="CAD1827624.1"/>
    <property type="molecule type" value="Genomic_DNA"/>
</dbReference>
<dbReference type="Gene3D" id="3.30.70.330">
    <property type="match status" value="5"/>
</dbReference>
<feature type="domain" description="RRM" evidence="4">
    <location>
        <begin position="674"/>
        <end position="750"/>
    </location>
</feature>
<dbReference type="InterPro" id="IPR000504">
    <property type="entry name" value="RRM_dom"/>
</dbReference>
<feature type="domain" description="RRM" evidence="4">
    <location>
        <begin position="574"/>
        <end position="657"/>
    </location>
</feature>
<feature type="compositionally biased region" description="Basic and acidic residues" evidence="3">
    <location>
        <begin position="219"/>
        <end position="236"/>
    </location>
</feature>
<dbReference type="SMART" id="SM00360">
    <property type="entry name" value="RRM"/>
    <property type="match status" value="4"/>
</dbReference>
<feature type="region of interest" description="Disordered" evidence="3">
    <location>
        <begin position="191"/>
        <end position="283"/>
    </location>
</feature>
<dbReference type="FunFam" id="3.30.70.330:FF:000994">
    <property type="entry name" value="RNA-binding (RRM/RBD/RNP motifs) family protein"/>
    <property type="match status" value="1"/>
</dbReference>
<dbReference type="InterPro" id="IPR012677">
    <property type="entry name" value="Nucleotide-bd_a/b_plait_sf"/>
</dbReference>
<dbReference type="PANTHER" id="PTHR48027">
    <property type="entry name" value="HETEROGENEOUS NUCLEAR RIBONUCLEOPROTEIN 87F-RELATED"/>
    <property type="match status" value="1"/>
</dbReference>
<dbReference type="FunFam" id="3.30.70.330:FF:000484">
    <property type="entry name" value="Multiple RNA-binding domain-containing protein 1"/>
    <property type="match status" value="1"/>
</dbReference>
<gene>
    <name evidence="5" type="ORF">CB5_LOCUS10835</name>
</gene>
<dbReference type="CDD" id="cd12565">
    <property type="entry name" value="RRM1_MRD1"/>
    <property type="match status" value="1"/>
</dbReference>
<dbReference type="PROSITE" id="PS50102">
    <property type="entry name" value="RRM"/>
    <property type="match status" value="4"/>
</dbReference>
<dbReference type="Pfam" id="PF00076">
    <property type="entry name" value="RRM_1"/>
    <property type="match status" value="4"/>
</dbReference>
<evidence type="ECO:0000313" key="5">
    <source>
        <dbReference type="EMBL" id="CAD1827624.1"/>
    </source>
</evidence>
<protein>
    <recommendedName>
        <fullName evidence="4">RRM domain-containing protein</fullName>
    </recommendedName>
</protein>
<reference evidence="5" key="1">
    <citation type="submission" date="2020-07" db="EMBL/GenBank/DDBJ databases">
        <authorList>
            <person name="Lin J."/>
        </authorList>
    </citation>
    <scope>NUCLEOTIDE SEQUENCE</scope>
</reference>
<dbReference type="SUPFAM" id="SSF54928">
    <property type="entry name" value="RNA-binding domain, RBD"/>
    <property type="match status" value="3"/>
</dbReference>
<organism evidence="5">
    <name type="scientific">Ananas comosus var. bracteatus</name>
    <name type="common">red pineapple</name>
    <dbReference type="NCBI Taxonomy" id="296719"/>
    <lineage>
        <taxon>Eukaryota</taxon>
        <taxon>Viridiplantae</taxon>
        <taxon>Streptophyta</taxon>
        <taxon>Embryophyta</taxon>
        <taxon>Tracheophyta</taxon>
        <taxon>Spermatophyta</taxon>
        <taxon>Magnoliopsida</taxon>
        <taxon>Liliopsida</taxon>
        <taxon>Poales</taxon>
        <taxon>Bromeliaceae</taxon>
        <taxon>Bromelioideae</taxon>
        <taxon>Ananas</taxon>
    </lineage>
</organism>
<dbReference type="SMART" id="SM00361">
    <property type="entry name" value="RRM_1"/>
    <property type="match status" value="4"/>
</dbReference>
<dbReference type="CDD" id="cd12316">
    <property type="entry name" value="RRM3_RBM19_RRM2_MRD1"/>
    <property type="match status" value="1"/>
</dbReference>
<dbReference type="GO" id="GO:0003723">
    <property type="term" value="F:RNA binding"/>
    <property type="evidence" value="ECO:0007669"/>
    <property type="project" value="UniProtKB-UniRule"/>
</dbReference>
<evidence type="ECO:0000256" key="1">
    <source>
        <dbReference type="ARBA" id="ARBA00022884"/>
    </source>
</evidence>
<accession>A0A6V7PAA8</accession>
<feature type="domain" description="RRM" evidence="4">
    <location>
        <begin position="18"/>
        <end position="95"/>
    </location>
</feature>
<name>A0A6V7PAA8_ANACO</name>